<dbReference type="EMBL" id="CAJJDM010000016">
    <property type="protein sequence ID" value="CAD8052749.1"/>
    <property type="molecule type" value="Genomic_DNA"/>
</dbReference>
<keyword evidence="5" id="KW-1185">Reference proteome</keyword>
<proteinExistence type="predicted"/>
<dbReference type="InterPro" id="IPR016201">
    <property type="entry name" value="PSI"/>
</dbReference>
<reference evidence="4" key="1">
    <citation type="submission" date="2021-01" db="EMBL/GenBank/DDBJ databases">
        <authorList>
            <consortium name="Genoscope - CEA"/>
            <person name="William W."/>
        </authorList>
    </citation>
    <scope>NUCLEOTIDE SEQUENCE</scope>
</reference>
<dbReference type="Proteomes" id="UP000688137">
    <property type="component" value="Unassembled WGS sequence"/>
</dbReference>
<keyword evidence="2" id="KW-0732">Signal</keyword>
<feature type="domain" description="PSI" evidence="3">
    <location>
        <begin position="1121"/>
        <end position="1168"/>
    </location>
</feature>
<name>A0A8S1KC38_PARPR</name>
<gene>
    <name evidence="4" type="ORF">PPRIM_AZ9-3.1.T0190359</name>
</gene>
<feature type="chain" id="PRO_5035782766" description="PSI domain-containing protein" evidence="2">
    <location>
        <begin position="20"/>
        <end position="1656"/>
    </location>
</feature>
<dbReference type="SMART" id="SM00639">
    <property type="entry name" value="PSA"/>
    <property type="match status" value="18"/>
</dbReference>
<evidence type="ECO:0000313" key="4">
    <source>
        <dbReference type="EMBL" id="CAD8052749.1"/>
    </source>
</evidence>
<comment type="caution">
    <text evidence="4">The sequence shown here is derived from an EMBL/GenBank/DDBJ whole genome shotgun (WGS) entry which is preliminary data.</text>
</comment>
<dbReference type="Pfam" id="PF01508">
    <property type="entry name" value="Paramecium_SA"/>
    <property type="match status" value="8"/>
</dbReference>
<dbReference type="InterPro" id="IPR002895">
    <property type="entry name" value="Paramecium_SA"/>
</dbReference>
<evidence type="ECO:0000259" key="3">
    <source>
        <dbReference type="SMART" id="SM00423"/>
    </source>
</evidence>
<evidence type="ECO:0000313" key="5">
    <source>
        <dbReference type="Proteomes" id="UP000688137"/>
    </source>
</evidence>
<keyword evidence="1" id="KW-0325">Glycoprotein</keyword>
<feature type="domain" description="PSI" evidence="3">
    <location>
        <begin position="1396"/>
        <end position="1441"/>
    </location>
</feature>
<organism evidence="4 5">
    <name type="scientific">Paramecium primaurelia</name>
    <dbReference type="NCBI Taxonomy" id="5886"/>
    <lineage>
        <taxon>Eukaryota</taxon>
        <taxon>Sar</taxon>
        <taxon>Alveolata</taxon>
        <taxon>Ciliophora</taxon>
        <taxon>Intramacronucleata</taxon>
        <taxon>Oligohymenophorea</taxon>
        <taxon>Peniculida</taxon>
        <taxon>Parameciidae</taxon>
        <taxon>Paramecium</taxon>
    </lineage>
</organism>
<dbReference type="SMART" id="SM00423">
    <property type="entry name" value="PSI"/>
    <property type="match status" value="4"/>
</dbReference>
<evidence type="ECO:0000256" key="2">
    <source>
        <dbReference type="SAM" id="SignalP"/>
    </source>
</evidence>
<feature type="domain" description="PSI" evidence="3">
    <location>
        <begin position="1189"/>
        <end position="1250"/>
    </location>
</feature>
<evidence type="ECO:0000256" key="1">
    <source>
        <dbReference type="ARBA" id="ARBA00023180"/>
    </source>
</evidence>
<feature type="signal peptide" evidence="2">
    <location>
        <begin position="1"/>
        <end position="19"/>
    </location>
</feature>
<accession>A0A8S1KC38</accession>
<dbReference type="OMA" id="TDCNDTT"/>
<feature type="domain" description="PSI" evidence="3">
    <location>
        <begin position="27"/>
        <end position="75"/>
    </location>
</feature>
<protein>
    <recommendedName>
        <fullName evidence="3">PSI domain-containing protein</fullName>
    </recommendedName>
</protein>
<sequence>MKFILISITLLLFQVNSLSVNSNDVCQCTTIQAQSDCLLNSKCKWDSTAKNCQPETTTTTTRFVSKLCTDSKTCSKQQGCVFSENKCIMMGDCQSYLGNSNAECQKYSSRCNYNKELKTCTSSDVCSQYSGEGQQTECESVTQLNGDKWCKFDTTDNKCSTKKCSDYEKTTDADCAAALQDAKCVSDKKKCLSQLVNCDAYTAELCLSVNALNGPCELKSSDKTKCQSKTCEGATDSKTDTACDSYLKGCITNNLTCFQTLPSCSTYSVTDCTQVKGNKGTCILTSGETPTCRDPKCEDYTEGTDEACKTKDPLCITNGAYCVLALVDKCDSYTTGNCDNIFTKEGKCKSTDTEKCGLDQCTSQTKTTNEECGKYSGTDAPTCITNGVSCVKSLENTCSLITVSEGSSCEQYISKEGKCKLKEGSISTCELDSCNAQTFTTDEECNKYSSQNVAPAIICKTNGLKCVDNLNTCDSYLKEESCSSLKGSDGQCMDDSTEGSTKCTIATCDKITSPSALTCPAGNSTCKFDGVNCVKDLKTCENYTSNCDNMISICNYNKELKTCTSSDVCSQYSGEGQQTECESVTQLNGDKWCKFDTTDNKCSTKKCSDYEKTTDADCAAALQDAKCVSDKKKCLSQLVNCDAYTAELCLSVNALNGPCELKSSDKTKCQSKTCEGATDSKTDTACDSYLKGCITNNLTCFQTLPSCSTYSVTDCTQVKGNKGTCILTSGETPTCRDPKCEDYTEGTDEACKTKDPLCITNGAYCVLALVDKCDSYTTGNCDNIFTKEGKCKSTDTEKCGLDQCTSQTKTTNEECGKYSGTDAPTCITNGVSCVKSLENTCSLITVSEGSSCEQYISKEGKCKLKEGSISTCELDSCNAQTFTTDEECNKYSSQNVAPAIICKTNGLKCVDNLNTCDSYLKEESCSSLKGSDGQCMDDSTEGSTKCTIATCDKITSPSALTCPAGNSTCKFDGVNCVKDLKTCENYTSNCDNMISSNAKACTTNPNDSSKCITKSCATAPATLSTNEECNKYFAGCVTRGQGCIAILSTCDTYNGIKSTCEKYFGTDGKCTADDANKAEDKCKSKDCANAISVTNDQQCNAYSNICFYSAKIQKCQKKVAACNGVKSQTECENSLTSESSVFCTWNGAACVQATCNTIQNVKNKETCAVYGANCEYDNINGCKDKTNYTCSTLRTASLCLQDSASNACIWDSTNKICIMYNKCSDYSLTPAKENEVKTAEQIASETEICKLLSNKCYSNGGNTCVSKTPCTVIKEEKNCIGSIGIDDKVCGYDAKATACKTFGQCTDVELLTHAECQKYSPTCTTDGKTCVAIKNCSDATTKEICDLGGIDGKCAWSDDACSLWTCEKGTGATHEACNKLSTSCTTDGTKCMNIGECSSYTDKNCVLGLKNTPCFYDKEKSTCRNKVCTDYSNVTGQDECDKAGCAYDPEAKACIAIDKCSLYKKEAICNLNKQADKKECVWRLGKVSSTTDGCLELNACSNASSNQAKCEKMSNCYFVPSVTNGTTTTDSECKNMDCYGKNQQVTTKGLCNPFKTSSSDGKSETITFCNWSDTQKKCIEGDPSVDLKVENCFTLSQYTYYWNVSQNKCVSCKGGNTQTNNTTNQSGSNNESINLTDNYSVRLELIIYILLLFYLI</sequence>